<dbReference type="GO" id="GO:0042761">
    <property type="term" value="P:very long-chain fatty acid biosynthetic process"/>
    <property type="evidence" value="ECO:0007669"/>
    <property type="project" value="TreeGrafter"/>
</dbReference>
<dbReference type="GO" id="GO:0005789">
    <property type="term" value="C:endoplasmic reticulum membrane"/>
    <property type="evidence" value="ECO:0007669"/>
    <property type="project" value="UniProtKB-SubCell"/>
</dbReference>
<keyword evidence="6 17" id="KW-0812">Transmembrane</keyword>
<dbReference type="HOGENOM" id="CLU_059260_0_1_1"/>
<protein>
    <recommendedName>
        <fullName evidence="4">very-long-chain enoyl-CoA reductase</fullName>
        <ecNumber evidence="4">1.3.1.93</ecNumber>
    </recommendedName>
</protein>
<evidence type="ECO:0000256" key="11">
    <source>
        <dbReference type="ARBA" id="ARBA00023002"/>
    </source>
</evidence>
<evidence type="ECO:0000256" key="6">
    <source>
        <dbReference type="ARBA" id="ARBA00022692"/>
    </source>
</evidence>
<dbReference type="VEuPathDB" id="FungiDB:PV10_01886"/>
<evidence type="ECO:0000256" key="15">
    <source>
        <dbReference type="ARBA" id="ARBA00051495"/>
    </source>
</evidence>
<keyword evidence="12" id="KW-0443">Lipid metabolism</keyword>
<dbReference type="FunFam" id="1.20.120.1630:FF:000010">
    <property type="entry name" value="Steroid alpha reductase family protein"/>
    <property type="match status" value="1"/>
</dbReference>
<gene>
    <name evidence="19" type="ORF">PV10_01886</name>
</gene>
<comment type="catalytic activity">
    <reaction evidence="15">
        <text>a very-long-chain 2,3-saturated fatty acyl-CoA + NADP(+) = a very-long-chain (2E)-enoyl-CoA + NADPH + H(+)</text>
        <dbReference type="Rhea" id="RHEA:14473"/>
        <dbReference type="ChEBI" id="CHEBI:15378"/>
        <dbReference type="ChEBI" id="CHEBI:57783"/>
        <dbReference type="ChEBI" id="CHEBI:58349"/>
        <dbReference type="ChEBI" id="CHEBI:83724"/>
        <dbReference type="ChEBI" id="CHEBI:83728"/>
        <dbReference type="EC" id="1.3.1.93"/>
    </reaction>
</comment>
<keyword evidence="14" id="KW-0275">Fatty acid biosynthesis</keyword>
<dbReference type="GeneID" id="27319731"/>
<evidence type="ECO:0000256" key="14">
    <source>
        <dbReference type="ARBA" id="ARBA00023160"/>
    </source>
</evidence>
<feature type="transmembrane region" description="Helical" evidence="17">
    <location>
        <begin position="167"/>
        <end position="183"/>
    </location>
</feature>
<dbReference type="Pfam" id="PF02544">
    <property type="entry name" value="Steroid_dh"/>
    <property type="match status" value="1"/>
</dbReference>
<reference evidence="19 20" key="1">
    <citation type="submission" date="2015-01" db="EMBL/GenBank/DDBJ databases">
        <title>The Genome Sequence of Exophiala mesophila CBS40295.</title>
        <authorList>
            <consortium name="The Broad Institute Genomics Platform"/>
            <person name="Cuomo C."/>
            <person name="de Hoog S."/>
            <person name="Gorbushina A."/>
            <person name="Stielow B."/>
            <person name="Teixiera M."/>
            <person name="Abouelleil A."/>
            <person name="Chapman S.B."/>
            <person name="Priest M."/>
            <person name="Young S.K."/>
            <person name="Wortman J."/>
            <person name="Nusbaum C."/>
            <person name="Birren B."/>
        </authorList>
    </citation>
    <scope>NUCLEOTIDE SEQUENCE [LARGE SCALE GENOMIC DNA]</scope>
    <source>
        <strain evidence="19 20">CBS 40295</strain>
    </source>
</reference>
<evidence type="ECO:0000256" key="4">
    <source>
        <dbReference type="ARBA" id="ARBA00012530"/>
    </source>
</evidence>
<evidence type="ECO:0000256" key="7">
    <source>
        <dbReference type="ARBA" id="ARBA00022824"/>
    </source>
</evidence>
<evidence type="ECO:0000256" key="3">
    <source>
        <dbReference type="ARBA" id="ARBA00007742"/>
    </source>
</evidence>
<dbReference type="Gene3D" id="1.20.120.1630">
    <property type="match status" value="1"/>
</dbReference>
<evidence type="ECO:0000256" key="17">
    <source>
        <dbReference type="SAM" id="Phobius"/>
    </source>
</evidence>
<evidence type="ECO:0000259" key="18">
    <source>
        <dbReference type="Pfam" id="PF02544"/>
    </source>
</evidence>
<keyword evidence="5" id="KW-0444">Lipid biosynthesis</keyword>
<feature type="transmembrane region" description="Helical" evidence="17">
    <location>
        <begin position="253"/>
        <end position="276"/>
    </location>
</feature>
<evidence type="ECO:0000256" key="1">
    <source>
        <dbReference type="ARBA" id="ARBA00004477"/>
    </source>
</evidence>
<dbReference type="EC" id="1.3.1.93" evidence="4"/>
<evidence type="ECO:0000256" key="10">
    <source>
        <dbReference type="ARBA" id="ARBA00022989"/>
    </source>
</evidence>
<comment type="function">
    <text evidence="16">Catalyzes the last of the four reactions of the long-chain fatty acids elongation cycle. This endoplasmic reticulum-bound enzymatic process, allows the addition of 2 carbons to the chain of long- and very long-chain fatty acids/VLCFAs per cycle. This enzyme reduces the trans-2,3-enoyl-CoA fatty acid intermediate to an acyl-CoA that can be further elongated by entering a new cycle of elongation. Thereby, it participates in the production of VLCFAs of different chain lengths that are involved in multiple biological processes as precursors of membrane lipids and lipid mediators.</text>
</comment>
<comment type="pathway">
    <text evidence="2">Lipid metabolism; fatty acid biosynthesis.</text>
</comment>
<accession>A0A0D1YBZ5</accession>
<evidence type="ECO:0000256" key="13">
    <source>
        <dbReference type="ARBA" id="ARBA00023136"/>
    </source>
</evidence>
<dbReference type="PROSITE" id="PS50244">
    <property type="entry name" value="S5A_REDUCTASE"/>
    <property type="match status" value="1"/>
</dbReference>
<comment type="similarity">
    <text evidence="3">Belongs to the steroid 5-alpha reductase family.</text>
</comment>
<evidence type="ECO:0000256" key="8">
    <source>
        <dbReference type="ARBA" id="ARBA00022832"/>
    </source>
</evidence>
<evidence type="ECO:0000313" key="20">
    <source>
        <dbReference type="Proteomes" id="UP000054302"/>
    </source>
</evidence>
<dbReference type="OMA" id="ATMPIFN"/>
<dbReference type="PANTHER" id="PTHR10556:SF28">
    <property type="entry name" value="VERY-LONG-CHAIN ENOYL-COA REDUCTASE"/>
    <property type="match status" value="1"/>
</dbReference>
<evidence type="ECO:0000256" key="16">
    <source>
        <dbReference type="ARBA" id="ARBA00058640"/>
    </source>
</evidence>
<dbReference type="EMBL" id="KN847520">
    <property type="protein sequence ID" value="KIV98211.1"/>
    <property type="molecule type" value="Genomic_DNA"/>
</dbReference>
<evidence type="ECO:0000256" key="5">
    <source>
        <dbReference type="ARBA" id="ARBA00022516"/>
    </source>
</evidence>
<keyword evidence="8" id="KW-0276">Fatty acid metabolism</keyword>
<keyword evidence="10 17" id="KW-1133">Transmembrane helix</keyword>
<sequence length="307" mass="34369">MSSKAITLQLRPRGKPIKALPDSLDLSPNATAADIYEKISQLTKFSVHQLRVTKGSDGTVVPNNRDVSVHSTGLRDQSTVNVKDLGTQIGWRTVFIVEYLGPILIHPLVYSLRPYLYPSAPDDASTLQTISLWLVVLHFIKRELETIFVHRFSAATMPLRNIFKNSFHYWAISGLLIAAFIYSPSSSTAKAANPVLLYPGLALYVLGELGNLQTHLTLMGLRKAGGTERGIPQGPLFNLVTCPNYLTEILSWIGVYLVSGLSWGVFIFIVISAAQMGQWAKKKERRYRKEFGDKYKKKRYTMLPGIW</sequence>
<feature type="transmembrane region" description="Helical" evidence="17">
    <location>
        <begin position="195"/>
        <end position="212"/>
    </location>
</feature>
<evidence type="ECO:0000313" key="19">
    <source>
        <dbReference type="EMBL" id="KIV98211.1"/>
    </source>
</evidence>
<dbReference type="AlphaFoldDB" id="A0A0D1YBZ5"/>
<dbReference type="InterPro" id="IPR001104">
    <property type="entry name" value="3-oxo-5_a-steroid_4-DH_C"/>
</dbReference>
<evidence type="ECO:0000256" key="2">
    <source>
        <dbReference type="ARBA" id="ARBA00005194"/>
    </source>
</evidence>
<comment type="subcellular location">
    <subcellularLocation>
        <location evidence="1">Endoplasmic reticulum membrane</location>
        <topology evidence="1">Multi-pass membrane protein</topology>
    </subcellularLocation>
</comment>
<keyword evidence="7" id="KW-0256">Endoplasmic reticulum</keyword>
<dbReference type="GO" id="GO:0102758">
    <property type="term" value="F:very-long-chain enoyl-CoA reductase activity"/>
    <property type="evidence" value="ECO:0007669"/>
    <property type="project" value="UniProtKB-EC"/>
</dbReference>
<name>A0A0D1YBZ5_EXOME</name>
<feature type="domain" description="3-oxo-5-alpha-steroid 4-dehydrogenase C-terminal" evidence="18">
    <location>
        <begin position="156"/>
        <end position="307"/>
    </location>
</feature>
<keyword evidence="9" id="KW-0521">NADP</keyword>
<dbReference type="RefSeq" id="XP_016229785.1">
    <property type="nucleotide sequence ID" value="XM_016366136.1"/>
</dbReference>
<keyword evidence="11" id="KW-0560">Oxidoreductase</keyword>
<dbReference type="InterPro" id="IPR039357">
    <property type="entry name" value="SRD5A/TECR"/>
</dbReference>
<dbReference type="Proteomes" id="UP000054302">
    <property type="component" value="Unassembled WGS sequence"/>
</dbReference>
<keyword evidence="20" id="KW-1185">Reference proteome</keyword>
<dbReference type="OrthoDB" id="540503at2759"/>
<proteinExistence type="inferred from homology"/>
<keyword evidence="13 17" id="KW-0472">Membrane</keyword>
<dbReference type="PANTHER" id="PTHR10556">
    <property type="entry name" value="3-OXO-5-ALPHA-STEROID 4-DEHYDROGENASE"/>
    <property type="match status" value="1"/>
</dbReference>
<evidence type="ECO:0000256" key="9">
    <source>
        <dbReference type="ARBA" id="ARBA00022857"/>
    </source>
</evidence>
<organism evidence="19 20">
    <name type="scientific">Exophiala mesophila</name>
    <name type="common">Black yeast-like fungus</name>
    <dbReference type="NCBI Taxonomy" id="212818"/>
    <lineage>
        <taxon>Eukaryota</taxon>
        <taxon>Fungi</taxon>
        <taxon>Dikarya</taxon>
        <taxon>Ascomycota</taxon>
        <taxon>Pezizomycotina</taxon>
        <taxon>Eurotiomycetes</taxon>
        <taxon>Chaetothyriomycetidae</taxon>
        <taxon>Chaetothyriales</taxon>
        <taxon>Herpotrichiellaceae</taxon>
        <taxon>Exophiala</taxon>
    </lineage>
</organism>
<dbReference type="STRING" id="212818.A0A0D1YBZ5"/>
<evidence type="ECO:0000256" key="12">
    <source>
        <dbReference type="ARBA" id="ARBA00023098"/>
    </source>
</evidence>